<evidence type="ECO:0000256" key="1">
    <source>
        <dbReference type="SAM" id="MobiDB-lite"/>
    </source>
</evidence>
<protein>
    <submittedName>
        <fullName evidence="2">Uncharacterized protein</fullName>
    </submittedName>
</protein>
<dbReference type="STRING" id="1141098.A0A1Y2EAK6"/>
<feature type="compositionally biased region" description="Basic and acidic residues" evidence="1">
    <location>
        <begin position="37"/>
        <end position="46"/>
    </location>
</feature>
<feature type="compositionally biased region" description="Polar residues" evidence="1">
    <location>
        <begin position="9"/>
        <end position="21"/>
    </location>
</feature>
<proteinExistence type="predicted"/>
<accession>A0A1Y2EAK6</accession>
<comment type="caution">
    <text evidence="2">The sequence shown here is derived from an EMBL/GenBank/DDBJ whole genome shotgun (WGS) entry which is preliminary data.</text>
</comment>
<dbReference type="OrthoDB" id="5345504at2759"/>
<dbReference type="Proteomes" id="UP000193689">
    <property type="component" value="Unassembled WGS sequence"/>
</dbReference>
<dbReference type="InterPro" id="IPR046591">
    <property type="entry name" value="DUF6649"/>
</dbReference>
<dbReference type="EMBL" id="MCFJ01000003">
    <property type="protein sequence ID" value="ORY68620.1"/>
    <property type="molecule type" value="Genomic_DNA"/>
</dbReference>
<evidence type="ECO:0000313" key="3">
    <source>
        <dbReference type="Proteomes" id="UP000193689"/>
    </source>
</evidence>
<dbReference type="Pfam" id="PF20354">
    <property type="entry name" value="DUF6649"/>
    <property type="match status" value="1"/>
</dbReference>
<dbReference type="RefSeq" id="XP_040718907.1">
    <property type="nucleotide sequence ID" value="XM_040855383.1"/>
</dbReference>
<feature type="region of interest" description="Disordered" evidence="1">
    <location>
        <begin position="233"/>
        <end position="266"/>
    </location>
</feature>
<feature type="compositionally biased region" description="Acidic residues" evidence="1">
    <location>
        <begin position="252"/>
        <end position="266"/>
    </location>
</feature>
<sequence>MVHAAGGRSQANLLYPTSSPLASLEVPTRKMRKGKRKADSQDNERLSKRLSLLNLEHNGQKLYVPVESPQLKPAPPSALKHIPEEDSMQLDDSKHKVYIYDLDAELSDSGESDDGRLVFLPDIEKHLRETRIPPSILANKDGELAGMQVVLYSEPTSLTIPEDKDSVRRAIIEARARARRKQLGEPELPTQGEQADASSQMDLEMPSSSTMTQLRNFTGLSNLANEPIETNHVVGNCDTWPPAMAHGPQPEPEPEPMDMDMDIDLD</sequence>
<dbReference type="InParanoid" id="A0A1Y2EAK6"/>
<feature type="compositionally biased region" description="Polar residues" evidence="1">
    <location>
        <begin position="191"/>
        <end position="201"/>
    </location>
</feature>
<dbReference type="GeneID" id="63771595"/>
<dbReference type="AlphaFoldDB" id="A0A1Y2EAK6"/>
<keyword evidence="3" id="KW-1185">Reference proteome</keyword>
<gene>
    <name evidence="2" type="ORF">BCR38DRAFT_335408</name>
</gene>
<feature type="region of interest" description="Disordered" evidence="1">
    <location>
        <begin position="180"/>
        <end position="201"/>
    </location>
</feature>
<feature type="region of interest" description="Disordered" evidence="1">
    <location>
        <begin position="1"/>
        <end position="46"/>
    </location>
</feature>
<evidence type="ECO:0000313" key="2">
    <source>
        <dbReference type="EMBL" id="ORY68620.1"/>
    </source>
</evidence>
<reference evidence="2 3" key="1">
    <citation type="submission" date="2016-07" db="EMBL/GenBank/DDBJ databases">
        <title>Pervasive Adenine N6-methylation of Active Genes in Fungi.</title>
        <authorList>
            <consortium name="DOE Joint Genome Institute"/>
            <person name="Mondo S.J."/>
            <person name="Dannebaum R.O."/>
            <person name="Kuo R.C."/>
            <person name="Labutti K."/>
            <person name="Haridas S."/>
            <person name="Kuo A."/>
            <person name="Salamov A."/>
            <person name="Ahrendt S.R."/>
            <person name="Lipzen A."/>
            <person name="Sullivan W."/>
            <person name="Andreopoulos W.B."/>
            <person name="Clum A."/>
            <person name="Lindquist E."/>
            <person name="Daum C."/>
            <person name="Ramamoorthy G.K."/>
            <person name="Gryganskyi A."/>
            <person name="Culley D."/>
            <person name="Magnuson J.K."/>
            <person name="James T.Y."/>
            <person name="O'Malley M.A."/>
            <person name="Stajich J.E."/>
            <person name="Spatafora J.W."/>
            <person name="Visel A."/>
            <person name="Grigoriev I.V."/>
        </authorList>
    </citation>
    <scope>NUCLEOTIDE SEQUENCE [LARGE SCALE GENOMIC DNA]</scope>
    <source>
        <strain evidence="2 3">CBS 129021</strain>
    </source>
</reference>
<organism evidence="2 3">
    <name type="scientific">Pseudomassariella vexata</name>
    <dbReference type="NCBI Taxonomy" id="1141098"/>
    <lineage>
        <taxon>Eukaryota</taxon>
        <taxon>Fungi</taxon>
        <taxon>Dikarya</taxon>
        <taxon>Ascomycota</taxon>
        <taxon>Pezizomycotina</taxon>
        <taxon>Sordariomycetes</taxon>
        <taxon>Xylariomycetidae</taxon>
        <taxon>Amphisphaeriales</taxon>
        <taxon>Pseudomassariaceae</taxon>
        <taxon>Pseudomassariella</taxon>
    </lineage>
</organism>
<name>A0A1Y2EAK6_9PEZI</name>